<accession>A0ACC2SVZ0</accession>
<dbReference type="Proteomes" id="UP001165960">
    <property type="component" value="Unassembled WGS sequence"/>
</dbReference>
<organism evidence="1 2">
    <name type="scientific">Entomophthora muscae</name>
    <dbReference type="NCBI Taxonomy" id="34485"/>
    <lineage>
        <taxon>Eukaryota</taxon>
        <taxon>Fungi</taxon>
        <taxon>Fungi incertae sedis</taxon>
        <taxon>Zoopagomycota</taxon>
        <taxon>Entomophthoromycotina</taxon>
        <taxon>Entomophthoromycetes</taxon>
        <taxon>Entomophthorales</taxon>
        <taxon>Entomophthoraceae</taxon>
        <taxon>Entomophthora</taxon>
    </lineage>
</organism>
<reference evidence="1" key="1">
    <citation type="submission" date="2022-04" db="EMBL/GenBank/DDBJ databases">
        <title>Genome of the entomopathogenic fungus Entomophthora muscae.</title>
        <authorList>
            <person name="Elya C."/>
            <person name="Lovett B.R."/>
            <person name="Lee E."/>
            <person name="Macias A.M."/>
            <person name="Hajek A.E."/>
            <person name="De Bivort B.L."/>
            <person name="Kasson M.T."/>
            <person name="De Fine Licht H.H."/>
            <person name="Stajich J.E."/>
        </authorList>
    </citation>
    <scope>NUCLEOTIDE SEQUENCE</scope>
    <source>
        <strain evidence="1">Berkeley</strain>
    </source>
</reference>
<name>A0ACC2SVZ0_9FUNG</name>
<comment type="caution">
    <text evidence="1">The sequence shown here is derived from an EMBL/GenBank/DDBJ whole genome shotgun (WGS) entry which is preliminary data.</text>
</comment>
<sequence>MVKTSFFQKTRVLRSDGKDHFYLKKSKNILPWMRTPKILDNRFGHNFSGTVAGSATDECFFINQPSFQIHPSPGSQQPYLRQTAALQRRPKWNLRFIKLRASLNPPTAINLHSF</sequence>
<gene>
    <name evidence="1" type="ORF">DSO57_1008496</name>
</gene>
<keyword evidence="2" id="KW-1185">Reference proteome</keyword>
<evidence type="ECO:0000313" key="1">
    <source>
        <dbReference type="EMBL" id="KAJ9066559.1"/>
    </source>
</evidence>
<proteinExistence type="predicted"/>
<dbReference type="EMBL" id="QTSX02004286">
    <property type="protein sequence ID" value="KAJ9066559.1"/>
    <property type="molecule type" value="Genomic_DNA"/>
</dbReference>
<evidence type="ECO:0000313" key="2">
    <source>
        <dbReference type="Proteomes" id="UP001165960"/>
    </source>
</evidence>
<protein>
    <submittedName>
        <fullName evidence="1">Uncharacterized protein</fullName>
    </submittedName>
</protein>